<organism evidence="10 11">
    <name type="scientific">Haloarcula mannanilytica</name>
    <dbReference type="NCBI Taxonomy" id="2509225"/>
    <lineage>
        <taxon>Archaea</taxon>
        <taxon>Methanobacteriati</taxon>
        <taxon>Methanobacteriota</taxon>
        <taxon>Stenosarchaea group</taxon>
        <taxon>Halobacteria</taxon>
        <taxon>Halobacteriales</taxon>
        <taxon>Haloarculaceae</taxon>
        <taxon>Haloarcula</taxon>
    </lineage>
</organism>
<dbReference type="GO" id="GO:0005886">
    <property type="term" value="C:plasma membrane"/>
    <property type="evidence" value="ECO:0007669"/>
    <property type="project" value="UniProtKB-SubCell"/>
</dbReference>
<reference evidence="10 11" key="1">
    <citation type="submission" date="2019-02" db="EMBL/GenBank/DDBJ databases">
        <title>Haloarcula mannanilyticum sp. nov., a mannan degrading haloarchaeon isolated from commercial salt.</title>
        <authorList>
            <person name="Enomoto S."/>
            <person name="Shimane Y."/>
            <person name="Kamekura M."/>
            <person name="Ito T."/>
            <person name="Moriya O."/>
            <person name="Ihara K."/>
            <person name="Takahashi-Ando N."/>
            <person name="Fukushima Y."/>
            <person name="Yoshida Y."/>
            <person name="Usama R."/>
            <person name="Takai K."/>
            <person name="Minegishi H."/>
        </authorList>
    </citation>
    <scope>NUCLEOTIDE SEQUENCE [LARGE SCALE GENOMIC DNA]</scope>
    <source>
        <strain evidence="10 11">MD130-1</strain>
    </source>
</reference>
<keyword evidence="3" id="KW-1003">Cell membrane</keyword>
<dbReference type="OrthoDB" id="235083at2157"/>
<sequence>MKHTESDSTTSNEFEFGTTSSDVEVTTSERLRDIYEEFVYKPGLVAWDDRRTRIGSIILFAYVLIGTVGVWLYEAPATNQDPRSLQPFEQFFVAPLGTTGSGEDVLAMAIHATPAMLIMVLAGGVFATGFAVLIGTVAGYKGGATDRLLTTFSDIAMSIPGLPLIMVVAIILSPENPAVIGVIITINYWAGLARSIRSQVLAIREHSYVEASRTMGTGTTRIIVKDIIPNIMPYVLVNFANAARYVIFAAVGLYYLGVLPTSVSNWGIQLNNAYKQAGALSGGGTFYQLLVPMAFIMFIALAFILLAQGMDRVFNPRVRTRMAGESKSESDDDTDTAAPTEVMN</sequence>
<evidence type="ECO:0000259" key="9">
    <source>
        <dbReference type="PROSITE" id="PS50928"/>
    </source>
</evidence>
<proteinExistence type="inferred from homology"/>
<feature type="transmembrane region" description="Helical" evidence="7">
    <location>
        <begin position="152"/>
        <end position="172"/>
    </location>
</feature>
<feature type="region of interest" description="Disordered" evidence="8">
    <location>
        <begin position="1"/>
        <end position="20"/>
    </location>
</feature>
<accession>A0A4C2ER48</accession>
<feature type="transmembrane region" description="Helical" evidence="7">
    <location>
        <begin position="286"/>
        <end position="307"/>
    </location>
</feature>
<evidence type="ECO:0000256" key="5">
    <source>
        <dbReference type="ARBA" id="ARBA00022989"/>
    </source>
</evidence>
<comment type="similarity">
    <text evidence="7">Belongs to the binding-protein-dependent transport system permease family.</text>
</comment>
<feature type="region of interest" description="Disordered" evidence="8">
    <location>
        <begin position="321"/>
        <end position="344"/>
    </location>
</feature>
<protein>
    <submittedName>
        <fullName evidence="10">Peptide ABC transporter permease</fullName>
    </submittedName>
</protein>
<keyword evidence="5 7" id="KW-1133">Transmembrane helix</keyword>
<dbReference type="Gene3D" id="1.10.3720.10">
    <property type="entry name" value="MetI-like"/>
    <property type="match status" value="1"/>
</dbReference>
<evidence type="ECO:0000256" key="4">
    <source>
        <dbReference type="ARBA" id="ARBA00022692"/>
    </source>
</evidence>
<keyword evidence="6 7" id="KW-0472">Membrane</keyword>
<feature type="domain" description="ABC transmembrane type-1" evidence="9">
    <location>
        <begin position="117"/>
        <end position="307"/>
    </location>
</feature>
<dbReference type="InterPro" id="IPR000515">
    <property type="entry name" value="MetI-like"/>
</dbReference>
<feature type="transmembrane region" description="Helical" evidence="7">
    <location>
        <begin position="54"/>
        <end position="73"/>
    </location>
</feature>
<comment type="subcellular location">
    <subcellularLocation>
        <location evidence="1 7">Cell membrane</location>
        <topology evidence="1 7">Multi-pass membrane protein</topology>
    </subcellularLocation>
</comment>
<keyword evidence="4 7" id="KW-0812">Transmembrane</keyword>
<evidence type="ECO:0000256" key="1">
    <source>
        <dbReference type="ARBA" id="ARBA00004651"/>
    </source>
</evidence>
<dbReference type="AlphaFoldDB" id="A0A4C2ER48"/>
<feature type="transmembrane region" description="Helical" evidence="7">
    <location>
        <begin position="178"/>
        <end position="196"/>
    </location>
</feature>
<keyword evidence="2 7" id="KW-0813">Transport</keyword>
<name>A0A4C2ER48_9EURY</name>
<dbReference type="CDD" id="cd06261">
    <property type="entry name" value="TM_PBP2"/>
    <property type="match status" value="1"/>
</dbReference>
<dbReference type="InterPro" id="IPR035906">
    <property type="entry name" value="MetI-like_sf"/>
</dbReference>
<comment type="caution">
    <text evidence="10">The sequence shown here is derived from an EMBL/GenBank/DDBJ whole genome shotgun (WGS) entry which is preliminary data.</text>
</comment>
<dbReference type="GO" id="GO:0055085">
    <property type="term" value="P:transmembrane transport"/>
    <property type="evidence" value="ECO:0007669"/>
    <property type="project" value="InterPro"/>
</dbReference>
<keyword evidence="11" id="KW-1185">Reference proteome</keyword>
<dbReference type="PROSITE" id="PS50928">
    <property type="entry name" value="ABC_TM1"/>
    <property type="match status" value="1"/>
</dbReference>
<evidence type="ECO:0000313" key="11">
    <source>
        <dbReference type="Proteomes" id="UP000304382"/>
    </source>
</evidence>
<evidence type="ECO:0000256" key="6">
    <source>
        <dbReference type="ARBA" id="ARBA00023136"/>
    </source>
</evidence>
<evidence type="ECO:0000256" key="7">
    <source>
        <dbReference type="RuleBase" id="RU363032"/>
    </source>
</evidence>
<dbReference type="InterPro" id="IPR050366">
    <property type="entry name" value="BP-dependent_transpt_permease"/>
</dbReference>
<dbReference type="Proteomes" id="UP000304382">
    <property type="component" value="Unassembled WGS sequence"/>
</dbReference>
<dbReference type="PANTHER" id="PTHR43386:SF1">
    <property type="entry name" value="D,D-DIPEPTIDE TRANSPORT SYSTEM PERMEASE PROTEIN DDPC-RELATED"/>
    <property type="match status" value="1"/>
</dbReference>
<feature type="transmembrane region" description="Helical" evidence="7">
    <location>
        <begin position="115"/>
        <end position="140"/>
    </location>
</feature>
<dbReference type="RefSeq" id="WP_137685359.1">
    <property type="nucleotide sequence ID" value="NZ_BIXZ01000013.1"/>
</dbReference>
<dbReference type="EMBL" id="BIXZ01000013">
    <property type="protein sequence ID" value="GCF15960.1"/>
    <property type="molecule type" value="Genomic_DNA"/>
</dbReference>
<dbReference type="Pfam" id="PF00528">
    <property type="entry name" value="BPD_transp_1"/>
    <property type="match status" value="1"/>
</dbReference>
<evidence type="ECO:0000256" key="3">
    <source>
        <dbReference type="ARBA" id="ARBA00022475"/>
    </source>
</evidence>
<dbReference type="SUPFAM" id="SSF161098">
    <property type="entry name" value="MetI-like"/>
    <property type="match status" value="1"/>
</dbReference>
<evidence type="ECO:0000256" key="2">
    <source>
        <dbReference type="ARBA" id="ARBA00022448"/>
    </source>
</evidence>
<gene>
    <name evidence="10" type="ORF">Harman_38950</name>
</gene>
<evidence type="ECO:0000256" key="8">
    <source>
        <dbReference type="SAM" id="MobiDB-lite"/>
    </source>
</evidence>
<evidence type="ECO:0000313" key="10">
    <source>
        <dbReference type="EMBL" id="GCF15960.1"/>
    </source>
</evidence>
<dbReference type="PANTHER" id="PTHR43386">
    <property type="entry name" value="OLIGOPEPTIDE TRANSPORT SYSTEM PERMEASE PROTEIN APPC"/>
    <property type="match status" value="1"/>
</dbReference>